<protein>
    <recommendedName>
        <fullName evidence="3">Peptidase S1</fullName>
    </recommendedName>
</protein>
<dbReference type="InterPro" id="IPR009003">
    <property type="entry name" value="Peptidase_S1_PA"/>
</dbReference>
<dbReference type="GO" id="GO:0016485">
    <property type="term" value="P:protein processing"/>
    <property type="evidence" value="ECO:0007669"/>
    <property type="project" value="InterPro"/>
</dbReference>
<gene>
    <name evidence="1" type="ORF">ASJ80_15000</name>
</gene>
<dbReference type="PANTHER" id="PTHR21004">
    <property type="entry name" value="SERINE PROTEASE-RELATED"/>
    <property type="match status" value="1"/>
</dbReference>
<dbReference type="InterPro" id="IPR043504">
    <property type="entry name" value="Peptidase_S1_PA_chymotrypsin"/>
</dbReference>
<dbReference type="AlphaFoldDB" id="A0A2A2H9R4"/>
<keyword evidence="2" id="KW-1185">Reference proteome</keyword>
<evidence type="ECO:0000313" key="1">
    <source>
        <dbReference type="EMBL" id="PAV06138.1"/>
    </source>
</evidence>
<dbReference type="PANTHER" id="PTHR21004:SF0">
    <property type="entry name" value="PEROXISOMAL LEADER PEPTIDE-PROCESSING PROTEASE"/>
    <property type="match status" value="1"/>
</dbReference>
<dbReference type="InterPro" id="IPR039245">
    <property type="entry name" value="TYSND1/DEG15"/>
</dbReference>
<comment type="caution">
    <text evidence="1">The sequence shown here is derived from an EMBL/GenBank/DDBJ whole genome shotgun (WGS) entry which is preliminary data.</text>
</comment>
<sequence length="336" mass="36416">MILPESKNKLLNLFKTFLLIIIVIGFSGIGCAQAVAGSSLNTANIASTTVSVEQGFSGTVTIKDPMFNVTSNVTVNYQPYSYGSGFIINKNGYIVTAFHVLSDSRALESKNQLKQMNSSDIKWYVEEAGLLYYLKNKNPILAYQLFKNVPKTQTDRRKALERATDDFIKKGRISSNSYRSEIYVKGNALHNINTSNSLKASLIGSGNTANGEDIALLKVNTSGVNLPMSGISLNHKMNEKVVIHGYPVNKKNSTPSSSSGNLKAMAPNPKGTIYYLTSAITGEGYSGGPVVNSQNKVIGVLGYGIFDKKSKKIAGSLFLSSSYIQKICKKYGVTLN</sequence>
<name>A0A2A2H9R4_METBR</name>
<dbReference type="Pfam" id="PF13365">
    <property type="entry name" value="Trypsin_2"/>
    <property type="match status" value="1"/>
</dbReference>
<dbReference type="OrthoDB" id="350578at2157"/>
<reference evidence="1 2" key="1">
    <citation type="journal article" date="2017" name="BMC Genomics">
        <title>Genomic analysis of methanogenic archaea reveals a shift towards energy conservation.</title>
        <authorList>
            <person name="Gilmore S.P."/>
            <person name="Henske J.K."/>
            <person name="Sexton J.A."/>
            <person name="Solomon K.V."/>
            <person name="Seppala S."/>
            <person name="Yoo J.I."/>
            <person name="Huyett L.M."/>
            <person name="Pressman A."/>
            <person name="Cogan J.Z."/>
            <person name="Kivenson V."/>
            <person name="Peng X."/>
            <person name="Tan Y."/>
            <person name="Valentine D.L."/>
            <person name="O'Malley M.A."/>
        </authorList>
    </citation>
    <scope>NUCLEOTIDE SEQUENCE [LARGE SCALE GENOMIC DNA]</scope>
    <source>
        <strain evidence="1 2">M.o.H.</strain>
    </source>
</reference>
<evidence type="ECO:0008006" key="3">
    <source>
        <dbReference type="Google" id="ProtNLM"/>
    </source>
</evidence>
<accession>A0A2A2H9R4</accession>
<dbReference type="SUPFAM" id="SSF50494">
    <property type="entry name" value="Trypsin-like serine proteases"/>
    <property type="match status" value="1"/>
</dbReference>
<dbReference type="EMBL" id="LMVM01000001">
    <property type="protein sequence ID" value="PAV06138.1"/>
    <property type="molecule type" value="Genomic_DNA"/>
</dbReference>
<dbReference type="PROSITE" id="PS51257">
    <property type="entry name" value="PROKAR_LIPOPROTEIN"/>
    <property type="match status" value="1"/>
</dbReference>
<proteinExistence type="predicted"/>
<dbReference type="GO" id="GO:0004252">
    <property type="term" value="F:serine-type endopeptidase activity"/>
    <property type="evidence" value="ECO:0007669"/>
    <property type="project" value="InterPro"/>
</dbReference>
<organism evidence="1 2">
    <name type="scientific">Methanobacterium bryantii</name>
    <dbReference type="NCBI Taxonomy" id="2161"/>
    <lineage>
        <taxon>Archaea</taxon>
        <taxon>Methanobacteriati</taxon>
        <taxon>Methanobacteriota</taxon>
        <taxon>Methanomada group</taxon>
        <taxon>Methanobacteria</taxon>
        <taxon>Methanobacteriales</taxon>
        <taxon>Methanobacteriaceae</taxon>
        <taxon>Methanobacterium</taxon>
    </lineage>
</organism>
<dbReference type="Proteomes" id="UP000217784">
    <property type="component" value="Unassembled WGS sequence"/>
</dbReference>
<dbReference type="Gene3D" id="2.40.10.10">
    <property type="entry name" value="Trypsin-like serine proteases"/>
    <property type="match status" value="2"/>
</dbReference>
<evidence type="ECO:0000313" key="2">
    <source>
        <dbReference type="Proteomes" id="UP000217784"/>
    </source>
</evidence>
<dbReference type="RefSeq" id="WP_069583582.1">
    <property type="nucleotide sequence ID" value="NZ_LMVM01000001.1"/>
</dbReference>